<name>A0A2I1FTY4_9GLOM</name>
<keyword evidence="2" id="KW-0175">Coiled coil</keyword>
<feature type="domain" description="LSO1/LSO2" evidence="5">
    <location>
        <begin position="10"/>
        <end position="77"/>
    </location>
</feature>
<evidence type="ECO:0000256" key="1">
    <source>
        <dbReference type="ARBA" id="ARBA00008296"/>
    </source>
</evidence>
<dbReference type="OrthoDB" id="76412at2759"/>
<dbReference type="InterPro" id="IPR054413">
    <property type="entry name" value="LSO1/2"/>
</dbReference>
<evidence type="ECO:0000256" key="3">
    <source>
        <dbReference type="SAM" id="MobiDB-lite"/>
    </source>
</evidence>
<keyword evidence="7" id="KW-1185">Reference proteome</keyword>
<dbReference type="GO" id="GO:0006366">
    <property type="term" value="P:transcription by RNA polymerase II"/>
    <property type="evidence" value="ECO:0007669"/>
    <property type="project" value="TreeGrafter"/>
</dbReference>
<dbReference type="PANTHER" id="PTHR21680:SF0">
    <property type="entry name" value="COILED-COIL DOMAIN-CONTAINING PROTEIN 124"/>
    <property type="match status" value="1"/>
</dbReference>
<feature type="region of interest" description="Disordered" evidence="3">
    <location>
        <begin position="98"/>
        <end position="124"/>
    </location>
</feature>
<feature type="compositionally biased region" description="Basic and acidic residues" evidence="3">
    <location>
        <begin position="48"/>
        <end position="57"/>
    </location>
</feature>
<organism evidence="6 7">
    <name type="scientific">Rhizophagus irregularis</name>
    <dbReference type="NCBI Taxonomy" id="588596"/>
    <lineage>
        <taxon>Eukaryota</taxon>
        <taxon>Fungi</taxon>
        <taxon>Fungi incertae sedis</taxon>
        <taxon>Mucoromycota</taxon>
        <taxon>Glomeromycotina</taxon>
        <taxon>Glomeromycetes</taxon>
        <taxon>Glomerales</taxon>
        <taxon>Glomeraceae</taxon>
        <taxon>Rhizophagus</taxon>
    </lineage>
</organism>
<proteinExistence type="inferred from homology"/>
<evidence type="ECO:0000259" key="4">
    <source>
        <dbReference type="Pfam" id="PF06244"/>
    </source>
</evidence>
<feature type="compositionally biased region" description="Basic and acidic residues" evidence="3">
    <location>
        <begin position="1"/>
        <end position="40"/>
    </location>
</feature>
<accession>A0A2I1FTY4</accession>
<dbReference type="GO" id="GO:0005634">
    <property type="term" value="C:nucleus"/>
    <property type="evidence" value="ECO:0007669"/>
    <property type="project" value="TreeGrafter"/>
</dbReference>
<evidence type="ECO:0000313" key="6">
    <source>
        <dbReference type="EMBL" id="PKY37839.1"/>
    </source>
</evidence>
<dbReference type="EMBL" id="LLXI01000011">
    <property type="protein sequence ID" value="PKY37839.1"/>
    <property type="molecule type" value="Genomic_DNA"/>
</dbReference>
<dbReference type="VEuPathDB" id="FungiDB:RhiirA1_414062"/>
<evidence type="ECO:0000259" key="5">
    <source>
        <dbReference type="Pfam" id="PF22048"/>
    </source>
</evidence>
<feature type="region of interest" description="Disordered" evidence="3">
    <location>
        <begin position="1"/>
        <end position="57"/>
    </location>
</feature>
<feature type="domain" description="Coiled-coil" evidence="4">
    <location>
        <begin position="116"/>
        <end position="198"/>
    </location>
</feature>
<dbReference type="Pfam" id="PF22048">
    <property type="entry name" value="LSO1_2-like"/>
    <property type="match status" value="1"/>
</dbReference>
<protein>
    <submittedName>
        <fullName evidence="6">DUF1014-domain-containing protein</fullName>
    </submittedName>
</protein>
<dbReference type="Proteomes" id="UP000234323">
    <property type="component" value="Unassembled WGS sequence"/>
</dbReference>
<dbReference type="Pfam" id="PF06244">
    <property type="entry name" value="Ccdc124"/>
    <property type="match status" value="1"/>
</dbReference>
<dbReference type="GO" id="GO:0003713">
    <property type="term" value="F:transcription coactivator activity"/>
    <property type="evidence" value="ECO:0007669"/>
    <property type="project" value="TreeGrafter"/>
</dbReference>
<dbReference type="InterPro" id="IPR054414">
    <property type="entry name" value="Ccdc124/Oxs1_C"/>
</dbReference>
<dbReference type="AlphaFoldDB" id="A0A2I1FTY4"/>
<comment type="caution">
    <text evidence="6">The sequence shown here is derived from an EMBL/GenBank/DDBJ whole genome shotgun (WGS) entry which is preliminary data.</text>
</comment>
<dbReference type="VEuPathDB" id="FungiDB:FUN_007095"/>
<feature type="compositionally biased region" description="Basic and acidic residues" evidence="3">
    <location>
        <begin position="98"/>
        <end position="117"/>
    </location>
</feature>
<evidence type="ECO:0000313" key="7">
    <source>
        <dbReference type="Proteomes" id="UP000234323"/>
    </source>
</evidence>
<dbReference type="PANTHER" id="PTHR21680">
    <property type="entry name" value="COILED-COIL DOMAIN-CONTAINING PROTEIN 124"/>
    <property type="match status" value="1"/>
</dbReference>
<dbReference type="InterPro" id="IPR010422">
    <property type="entry name" value="Ccdc124/Oxs1"/>
</dbReference>
<gene>
    <name evidence="6" type="ORF">RhiirA4_391083</name>
</gene>
<dbReference type="VEuPathDB" id="FungiDB:RhiirFUN_009637"/>
<evidence type="ECO:0000256" key="2">
    <source>
        <dbReference type="ARBA" id="ARBA00023054"/>
    </source>
</evidence>
<sequence length="228" mass="26461">MPKKFRGENTKVTAAKEKKAVHQKEVNSKKQAEKERKESEEWSVGAKDTSKKEAQRLRKEAQLAKKNEAAKLLEQEEKELLKYKPVIKLTKKSGEETKAIKKTQKVEQEATERREIPEFSASNIDDALDLLESNGGGAPTSASNIERHPERRFKAAFRAYEEHEMPKLRKENPGLRYAQLHNLLYENFNKSPENPFNQTNVLRYNASKNEERDLIETTRKNIEDRLRV</sequence>
<comment type="similarity">
    <text evidence="1">Belongs to the CCDC124 family.</text>
</comment>
<reference evidence="6 7" key="1">
    <citation type="submission" date="2015-10" db="EMBL/GenBank/DDBJ databases">
        <title>Genome analyses suggest a sexual origin of heterokaryosis in a supposedly ancient asexual fungus.</title>
        <authorList>
            <person name="Ropars J."/>
            <person name="Sedzielewska K."/>
            <person name="Noel J."/>
            <person name="Charron P."/>
            <person name="Farinelli L."/>
            <person name="Marton T."/>
            <person name="Kruger M."/>
            <person name="Pelin A."/>
            <person name="Brachmann A."/>
            <person name="Corradi N."/>
        </authorList>
    </citation>
    <scope>NUCLEOTIDE SEQUENCE [LARGE SCALE GENOMIC DNA]</scope>
    <source>
        <strain evidence="6 7">A4</strain>
    </source>
</reference>